<dbReference type="SUPFAM" id="SSF52540">
    <property type="entry name" value="P-loop containing nucleoside triphosphate hydrolases"/>
    <property type="match status" value="1"/>
</dbReference>
<keyword evidence="3" id="KW-0238">DNA-binding</keyword>
<organism evidence="7 8">
    <name type="scientific">Kibdelosporangium aridum</name>
    <dbReference type="NCBI Taxonomy" id="2030"/>
    <lineage>
        <taxon>Bacteria</taxon>
        <taxon>Bacillati</taxon>
        <taxon>Actinomycetota</taxon>
        <taxon>Actinomycetes</taxon>
        <taxon>Pseudonocardiales</taxon>
        <taxon>Pseudonocardiaceae</taxon>
        <taxon>Kibdelosporangium</taxon>
    </lineage>
</organism>
<keyword evidence="2" id="KW-0805">Transcription regulation</keyword>
<evidence type="ECO:0000256" key="3">
    <source>
        <dbReference type="ARBA" id="ARBA00023125"/>
    </source>
</evidence>
<dbReference type="SMART" id="SM01043">
    <property type="entry name" value="BTAD"/>
    <property type="match status" value="1"/>
</dbReference>
<reference evidence="7 8" key="1">
    <citation type="submission" date="2018-05" db="EMBL/GenBank/DDBJ databases">
        <title>Evolution of GPA BGCs.</title>
        <authorList>
            <person name="Waglechner N."/>
            <person name="Wright G.D."/>
        </authorList>
    </citation>
    <scope>NUCLEOTIDE SEQUENCE [LARGE SCALE GENOMIC DNA]</scope>
    <source>
        <strain evidence="7 8">A82846</strain>
    </source>
</reference>
<dbReference type="GO" id="GO:0043531">
    <property type="term" value="F:ADP binding"/>
    <property type="evidence" value="ECO:0007669"/>
    <property type="project" value="InterPro"/>
</dbReference>
<dbReference type="InterPro" id="IPR001867">
    <property type="entry name" value="OmpR/PhoB-type_DNA-bd"/>
</dbReference>
<dbReference type="GO" id="GO:0000160">
    <property type="term" value="P:phosphorelay signal transduction system"/>
    <property type="evidence" value="ECO:0007669"/>
    <property type="project" value="InterPro"/>
</dbReference>
<dbReference type="PANTHER" id="PTHR35807:SF1">
    <property type="entry name" value="TRANSCRIPTIONAL REGULATOR REDD"/>
    <property type="match status" value="1"/>
</dbReference>
<dbReference type="InterPro" id="IPR011990">
    <property type="entry name" value="TPR-like_helical_dom_sf"/>
</dbReference>
<proteinExistence type="inferred from homology"/>
<dbReference type="GO" id="GO:0003677">
    <property type="term" value="F:DNA binding"/>
    <property type="evidence" value="ECO:0007669"/>
    <property type="project" value="UniProtKB-KW"/>
</dbReference>
<comment type="caution">
    <text evidence="7">The sequence shown here is derived from an EMBL/GenBank/DDBJ whole genome shotgun (WGS) entry which is preliminary data.</text>
</comment>
<sequence>MGDRGAGLVRMKVNIERVSSGSRGSEPGHQALSQCMSLRFSLMGPVRACRDGEEVPLGPRQQRAVLAALLLNNGVWLSNDKLIGMVWDDPTPSAVMALRTYMYRLRRTLPELEVKSANGGYGVNAQIVDDCLGEPLEGLQSAYFDAQRVRLAQQRLKAREDWLERELDVLELQKHTAAHPLRERPRALLMYALYRDGRQAEALDQFHEARSILNQELGIEPGPELRGLHESILRGDLKYVYRPEQLPLDLADFTGRETEIAQVLNALPGTVGITGMHGSGKTTLATRVGHLVKHRFPDGQLFVRSTDVAGELLRAVGVENPTGDKAALWREKARGKRFLVIVDDVRRAADVRDLATPGSAMILTSVRRLNELPGVTWVNVAGLTPQDALAFLRTAIGHRVDAEPEQVAKLLDRVSRLPLPIRVLGGKLASRPTWTVEMLLRQLCEEKAAGDVTPVDCQAILAPLVRAQQELGAVEEWLLLRLVRRDTAEIRTADVAAMSGLTPDAVELAMESLADVHLIEPIEFGRYRLPRFVQLYFGVPMSVLTS</sequence>
<evidence type="ECO:0000259" key="6">
    <source>
        <dbReference type="SMART" id="SM01043"/>
    </source>
</evidence>
<evidence type="ECO:0000256" key="2">
    <source>
        <dbReference type="ARBA" id="ARBA00023015"/>
    </source>
</evidence>
<dbReference type="InterPro" id="IPR005158">
    <property type="entry name" value="BTAD"/>
</dbReference>
<dbReference type="InterPro" id="IPR016032">
    <property type="entry name" value="Sig_transdc_resp-reg_C-effctor"/>
</dbReference>
<dbReference type="AlphaFoldDB" id="A0A428ZIU2"/>
<keyword evidence="4" id="KW-0804">Transcription</keyword>
<evidence type="ECO:0000313" key="8">
    <source>
        <dbReference type="Proteomes" id="UP000287547"/>
    </source>
</evidence>
<evidence type="ECO:0000259" key="5">
    <source>
        <dbReference type="SMART" id="SM00862"/>
    </source>
</evidence>
<dbReference type="OrthoDB" id="4336084at2"/>
<accession>A0A428ZIU2</accession>
<dbReference type="InterPro" id="IPR036388">
    <property type="entry name" value="WH-like_DNA-bd_sf"/>
</dbReference>
<dbReference type="InterPro" id="IPR051677">
    <property type="entry name" value="AfsR-DnrI-RedD_regulator"/>
</dbReference>
<dbReference type="EMBL" id="QHKI01000005">
    <property type="protein sequence ID" value="RSM87901.1"/>
    <property type="molecule type" value="Genomic_DNA"/>
</dbReference>
<dbReference type="GO" id="GO:0006355">
    <property type="term" value="P:regulation of DNA-templated transcription"/>
    <property type="evidence" value="ECO:0007669"/>
    <property type="project" value="InterPro"/>
</dbReference>
<dbReference type="SUPFAM" id="SSF46894">
    <property type="entry name" value="C-terminal effector domain of the bipartite response regulators"/>
    <property type="match status" value="1"/>
</dbReference>
<dbReference type="Gene3D" id="3.40.50.300">
    <property type="entry name" value="P-loop containing nucleotide triphosphate hydrolases"/>
    <property type="match status" value="1"/>
</dbReference>
<evidence type="ECO:0000256" key="4">
    <source>
        <dbReference type="ARBA" id="ARBA00023163"/>
    </source>
</evidence>
<evidence type="ECO:0000256" key="1">
    <source>
        <dbReference type="ARBA" id="ARBA00005820"/>
    </source>
</evidence>
<comment type="similarity">
    <text evidence="1">Belongs to the AfsR/DnrI/RedD regulatory family.</text>
</comment>
<dbReference type="PANTHER" id="PTHR35807">
    <property type="entry name" value="TRANSCRIPTIONAL REGULATOR REDD-RELATED"/>
    <property type="match status" value="1"/>
</dbReference>
<name>A0A428ZIU2_KIBAR</name>
<feature type="domain" description="OmpR/PhoB-type" evidence="5">
    <location>
        <begin position="52"/>
        <end position="123"/>
    </location>
</feature>
<dbReference type="Gene3D" id="1.25.40.10">
    <property type="entry name" value="Tetratricopeptide repeat domain"/>
    <property type="match status" value="1"/>
</dbReference>
<dbReference type="Pfam" id="PF00486">
    <property type="entry name" value="Trans_reg_C"/>
    <property type="match status" value="1"/>
</dbReference>
<dbReference type="Gene3D" id="1.10.10.10">
    <property type="entry name" value="Winged helix-like DNA-binding domain superfamily/Winged helix DNA-binding domain"/>
    <property type="match status" value="1"/>
</dbReference>
<dbReference type="Proteomes" id="UP000287547">
    <property type="component" value="Unassembled WGS sequence"/>
</dbReference>
<dbReference type="SMART" id="SM00862">
    <property type="entry name" value="Trans_reg_C"/>
    <property type="match status" value="1"/>
</dbReference>
<protein>
    <recommendedName>
        <fullName evidence="9">DNA-binding transcriptional activator of the SARP family</fullName>
    </recommendedName>
</protein>
<evidence type="ECO:0008006" key="9">
    <source>
        <dbReference type="Google" id="ProtNLM"/>
    </source>
</evidence>
<feature type="domain" description="Bacterial transcriptional activator" evidence="6">
    <location>
        <begin position="95"/>
        <end position="233"/>
    </location>
</feature>
<dbReference type="Pfam" id="PF03704">
    <property type="entry name" value="BTAD"/>
    <property type="match status" value="1"/>
</dbReference>
<dbReference type="InterPro" id="IPR002182">
    <property type="entry name" value="NB-ARC"/>
</dbReference>
<dbReference type="InterPro" id="IPR027417">
    <property type="entry name" value="P-loop_NTPase"/>
</dbReference>
<gene>
    <name evidence="7" type="ORF">DMH04_09250</name>
</gene>
<dbReference type="SUPFAM" id="SSF48452">
    <property type="entry name" value="TPR-like"/>
    <property type="match status" value="1"/>
</dbReference>
<evidence type="ECO:0000313" key="7">
    <source>
        <dbReference type="EMBL" id="RSM87901.1"/>
    </source>
</evidence>
<dbReference type="CDD" id="cd15831">
    <property type="entry name" value="BTAD"/>
    <property type="match status" value="1"/>
</dbReference>
<dbReference type="Pfam" id="PF00931">
    <property type="entry name" value="NB-ARC"/>
    <property type="match status" value="1"/>
</dbReference>
<dbReference type="PRINTS" id="PR00364">
    <property type="entry name" value="DISEASERSIST"/>
</dbReference>